<dbReference type="AlphaFoldDB" id="A0A835BKK3"/>
<protein>
    <submittedName>
        <fullName evidence="1">Uncharacterized protein</fullName>
    </submittedName>
</protein>
<name>A0A835BKK3_9POAL</name>
<evidence type="ECO:0000313" key="1">
    <source>
        <dbReference type="EMBL" id="KAF8702767.1"/>
    </source>
</evidence>
<proteinExistence type="predicted"/>
<keyword evidence="2" id="KW-1185">Reference proteome</keyword>
<organism evidence="1 2">
    <name type="scientific">Digitaria exilis</name>
    <dbReference type="NCBI Taxonomy" id="1010633"/>
    <lineage>
        <taxon>Eukaryota</taxon>
        <taxon>Viridiplantae</taxon>
        <taxon>Streptophyta</taxon>
        <taxon>Embryophyta</taxon>
        <taxon>Tracheophyta</taxon>
        <taxon>Spermatophyta</taxon>
        <taxon>Magnoliopsida</taxon>
        <taxon>Liliopsida</taxon>
        <taxon>Poales</taxon>
        <taxon>Poaceae</taxon>
        <taxon>PACMAD clade</taxon>
        <taxon>Panicoideae</taxon>
        <taxon>Panicodae</taxon>
        <taxon>Paniceae</taxon>
        <taxon>Anthephorinae</taxon>
        <taxon>Digitaria</taxon>
    </lineage>
</organism>
<gene>
    <name evidence="1" type="ORF">HU200_032598</name>
</gene>
<dbReference type="Proteomes" id="UP000636709">
    <property type="component" value="Unassembled WGS sequence"/>
</dbReference>
<accession>A0A835BKK3</accession>
<comment type="caution">
    <text evidence="1">The sequence shown here is derived from an EMBL/GenBank/DDBJ whole genome shotgun (WGS) entry which is preliminary data.</text>
</comment>
<reference evidence="1" key="1">
    <citation type="submission" date="2020-07" db="EMBL/GenBank/DDBJ databases">
        <title>Genome sequence and genetic diversity analysis of an under-domesticated orphan crop, white fonio (Digitaria exilis).</title>
        <authorList>
            <person name="Bennetzen J.L."/>
            <person name="Chen S."/>
            <person name="Ma X."/>
            <person name="Wang X."/>
            <person name="Yssel A.E.J."/>
            <person name="Chaluvadi S.R."/>
            <person name="Johnson M."/>
            <person name="Gangashetty P."/>
            <person name="Hamidou F."/>
            <person name="Sanogo M.D."/>
            <person name="Zwaenepoel A."/>
            <person name="Wallace J."/>
            <person name="Van De Peer Y."/>
            <person name="Van Deynze A."/>
        </authorList>
    </citation>
    <scope>NUCLEOTIDE SEQUENCE</scope>
    <source>
        <tissue evidence="1">Leaves</tissue>
    </source>
</reference>
<evidence type="ECO:0000313" key="2">
    <source>
        <dbReference type="Proteomes" id="UP000636709"/>
    </source>
</evidence>
<dbReference type="EMBL" id="JACEFO010001783">
    <property type="protein sequence ID" value="KAF8702767.1"/>
    <property type="molecule type" value="Genomic_DNA"/>
</dbReference>
<sequence length="72" mass="7758">MPHAASEAATATIADYIAMSSSSIRTFPSQAEQETVAETKMNNYQELYQRYANSAFLTSNSTATTKNGMAAN</sequence>